<feature type="chain" id="PRO_5042981314" evidence="2">
    <location>
        <begin position="17"/>
        <end position="109"/>
    </location>
</feature>
<feature type="signal peptide" evidence="2">
    <location>
        <begin position="1"/>
        <end position="16"/>
    </location>
</feature>
<keyword evidence="2" id="KW-0732">Signal</keyword>
<dbReference type="Proteomes" id="UP001374535">
    <property type="component" value="Chromosome 1"/>
</dbReference>
<gene>
    <name evidence="3" type="ORF">V8G54_003265</name>
</gene>
<keyword evidence="1" id="KW-0812">Transmembrane</keyword>
<keyword evidence="1" id="KW-1133">Transmembrane helix</keyword>
<evidence type="ECO:0000313" key="3">
    <source>
        <dbReference type="EMBL" id="WVZ24721.1"/>
    </source>
</evidence>
<evidence type="ECO:0000256" key="1">
    <source>
        <dbReference type="SAM" id="Phobius"/>
    </source>
</evidence>
<dbReference type="AlphaFoldDB" id="A0AAQ3SDL8"/>
<name>A0AAQ3SDL8_VIGMU</name>
<feature type="transmembrane region" description="Helical" evidence="1">
    <location>
        <begin position="89"/>
        <end position="108"/>
    </location>
</feature>
<keyword evidence="4" id="KW-1185">Reference proteome</keyword>
<organism evidence="3 4">
    <name type="scientific">Vigna mungo</name>
    <name type="common">Black gram</name>
    <name type="synonym">Phaseolus mungo</name>
    <dbReference type="NCBI Taxonomy" id="3915"/>
    <lineage>
        <taxon>Eukaryota</taxon>
        <taxon>Viridiplantae</taxon>
        <taxon>Streptophyta</taxon>
        <taxon>Embryophyta</taxon>
        <taxon>Tracheophyta</taxon>
        <taxon>Spermatophyta</taxon>
        <taxon>Magnoliopsida</taxon>
        <taxon>eudicotyledons</taxon>
        <taxon>Gunneridae</taxon>
        <taxon>Pentapetalae</taxon>
        <taxon>rosids</taxon>
        <taxon>fabids</taxon>
        <taxon>Fabales</taxon>
        <taxon>Fabaceae</taxon>
        <taxon>Papilionoideae</taxon>
        <taxon>50 kb inversion clade</taxon>
        <taxon>NPAAA clade</taxon>
        <taxon>indigoferoid/millettioid clade</taxon>
        <taxon>Phaseoleae</taxon>
        <taxon>Vigna</taxon>
    </lineage>
</organism>
<sequence length="109" mass="12632">MCRLLWFGFGFTAAYAYRFQSVSHDVKAQRSVLNYCCERVGALEKRISEMESFSPKHSSTPSSPSDKVIHLFFSPYLLLILPSNHVVQFFHYTVLTIFVLIMFLLSMVR</sequence>
<keyword evidence="1" id="KW-0472">Membrane</keyword>
<proteinExistence type="predicted"/>
<reference evidence="3 4" key="1">
    <citation type="journal article" date="2023" name="Life. Sci Alliance">
        <title>Evolutionary insights into 3D genome organization and epigenetic landscape of Vigna mungo.</title>
        <authorList>
            <person name="Junaid A."/>
            <person name="Singh B."/>
            <person name="Bhatia S."/>
        </authorList>
    </citation>
    <scope>NUCLEOTIDE SEQUENCE [LARGE SCALE GENOMIC DNA]</scope>
    <source>
        <strain evidence="3">Urdbean</strain>
    </source>
</reference>
<protein>
    <submittedName>
        <fullName evidence="3">Uncharacterized protein</fullName>
    </submittedName>
</protein>
<dbReference type="EMBL" id="CP144700">
    <property type="protein sequence ID" value="WVZ24721.1"/>
    <property type="molecule type" value="Genomic_DNA"/>
</dbReference>
<evidence type="ECO:0000256" key="2">
    <source>
        <dbReference type="SAM" id="SignalP"/>
    </source>
</evidence>
<evidence type="ECO:0000313" key="4">
    <source>
        <dbReference type="Proteomes" id="UP001374535"/>
    </source>
</evidence>
<accession>A0AAQ3SDL8</accession>